<evidence type="ECO:0000313" key="6">
    <source>
        <dbReference type="Proteomes" id="UP001075354"/>
    </source>
</evidence>
<dbReference type="Proteomes" id="UP001075354">
    <property type="component" value="Chromosome 4"/>
</dbReference>
<gene>
    <name evidence="5" type="ORF">ONE63_007112</name>
</gene>
<dbReference type="AlphaFoldDB" id="A0AAV7XVV3"/>
<evidence type="ECO:0000256" key="3">
    <source>
        <dbReference type="SAM" id="MobiDB-lite"/>
    </source>
</evidence>
<feature type="compositionally biased region" description="Polar residues" evidence="3">
    <location>
        <begin position="1"/>
        <end position="11"/>
    </location>
</feature>
<comment type="caution">
    <text evidence="5">The sequence shown here is derived from an EMBL/GenBank/DDBJ whole genome shotgun (WGS) entry which is preliminary data.</text>
</comment>
<dbReference type="PANTHER" id="PTHR31849:SF1">
    <property type="entry name" value="CYSTEINE-RICH DPF MOTIF DOMAIN-CONTAINING PROTEIN 1"/>
    <property type="match status" value="1"/>
</dbReference>
<sequence>MGDSSAPSSTNEKPEEDPGGVVSCSYCNFEERYHYKGQKPPFAKAFVFAEEGYVMRDPFSPPGKGQCLLIAGDCSLCNKAVCCSSECSLFYTKRFCISCVRKNIGYFPQQVINKIKKS</sequence>
<dbReference type="InterPro" id="IPR042426">
    <property type="entry name" value="CDPF1"/>
</dbReference>
<dbReference type="Pfam" id="PF10170">
    <property type="entry name" value="C6_DPF"/>
    <property type="match status" value="1"/>
</dbReference>
<dbReference type="PRINTS" id="PR01995">
    <property type="entry name" value="UPF0595"/>
</dbReference>
<feature type="region of interest" description="Disordered" evidence="3">
    <location>
        <begin position="1"/>
        <end position="21"/>
    </location>
</feature>
<keyword evidence="6" id="KW-1185">Reference proteome</keyword>
<proteinExistence type="inferred from homology"/>
<dbReference type="EMBL" id="JAPTSV010000004">
    <property type="protein sequence ID" value="KAJ1528719.1"/>
    <property type="molecule type" value="Genomic_DNA"/>
</dbReference>
<reference evidence="5" key="1">
    <citation type="submission" date="2022-12" db="EMBL/GenBank/DDBJ databases">
        <title>Chromosome-level genome assembly of the bean flower thrips Megalurothrips usitatus.</title>
        <authorList>
            <person name="Ma L."/>
            <person name="Liu Q."/>
            <person name="Li H."/>
            <person name="Cai W."/>
        </authorList>
    </citation>
    <scope>NUCLEOTIDE SEQUENCE</scope>
    <source>
        <strain evidence="5">Cailab_2022a</strain>
    </source>
</reference>
<evidence type="ECO:0000259" key="4">
    <source>
        <dbReference type="Pfam" id="PF10170"/>
    </source>
</evidence>
<comment type="similarity">
    <text evidence="1">Belongs to the CDPF1 family.</text>
</comment>
<accession>A0AAV7XVV3</accession>
<organism evidence="5 6">
    <name type="scientific">Megalurothrips usitatus</name>
    <name type="common">bean blossom thrips</name>
    <dbReference type="NCBI Taxonomy" id="439358"/>
    <lineage>
        <taxon>Eukaryota</taxon>
        <taxon>Metazoa</taxon>
        <taxon>Ecdysozoa</taxon>
        <taxon>Arthropoda</taxon>
        <taxon>Hexapoda</taxon>
        <taxon>Insecta</taxon>
        <taxon>Pterygota</taxon>
        <taxon>Neoptera</taxon>
        <taxon>Paraneoptera</taxon>
        <taxon>Thysanoptera</taxon>
        <taxon>Terebrantia</taxon>
        <taxon>Thripoidea</taxon>
        <taxon>Thripidae</taxon>
        <taxon>Megalurothrips</taxon>
    </lineage>
</organism>
<dbReference type="PANTHER" id="PTHR31849">
    <property type="entry name" value="CYSTEINE-RICH PDF MOTIF DOMAIN-CONTAINING PROTEIN 1"/>
    <property type="match status" value="1"/>
</dbReference>
<evidence type="ECO:0000313" key="5">
    <source>
        <dbReference type="EMBL" id="KAJ1528719.1"/>
    </source>
</evidence>
<evidence type="ECO:0000256" key="1">
    <source>
        <dbReference type="ARBA" id="ARBA00007917"/>
    </source>
</evidence>
<feature type="domain" description="Cysteine-rich DPF motif" evidence="4">
    <location>
        <begin position="23"/>
        <end position="116"/>
    </location>
</feature>
<dbReference type="InterPro" id="IPR018785">
    <property type="entry name" value="CDPF1_dom"/>
</dbReference>
<evidence type="ECO:0000256" key="2">
    <source>
        <dbReference type="ARBA" id="ARBA00014801"/>
    </source>
</evidence>
<name>A0AAV7XVV3_9NEOP</name>
<protein>
    <recommendedName>
        <fullName evidence="2">Cysteine-rich DPF motif domain-containing protein 1</fullName>
    </recommendedName>
</protein>